<evidence type="ECO:0000256" key="1">
    <source>
        <dbReference type="SAM" id="Coils"/>
    </source>
</evidence>
<reference evidence="4" key="2">
    <citation type="journal article" date="2021" name="PeerJ">
        <title>Extensive microbial diversity within the chicken gut microbiome revealed by metagenomics and culture.</title>
        <authorList>
            <person name="Gilroy R."/>
            <person name="Ravi A."/>
            <person name="Getino M."/>
            <person name="Pursley I."/>
            <person name="Horton D.L."/>
            <person name="Alikhan N.F."/>
            <person name="Baker D."/>
            <person name="Gharbi K."/>
            <person name="Hall N."/>
            <person name="Watson M."/>
            <person name="Adriaenssens E.M."/>
            <person name="Foster-Nyarko E."/>
            <person name="Jarju S."/>
            <person name="Secka A."/>
            <person name="Antonio M."/>
            <person name="Oren A."/>
            <person name="Chaudhuri R.R."/>
            <person name="La Ragione R."/>
            <person name="Hildebrand F."/>
            <person name="Pallen M.J."/>
        </authorList>
    </citation>
    <scope>NUCLEOTIDE SEQUENCE</scope>
    <source>
        <strain evidence="4">ChiSjej4B22-9803</strain>
    </source>
</reference>
<accession>A0A9D1LW11</accession>
<evidence type="ECO:0000259" key="2">
    <source>
        <dbReference type="Pfam" id="PF01548"/>
    </source>
</evidence>
<dbReference type="Proteomes" id="UP000824111">
    <property type="component" value="Unassembled WGS sequence"/>
</dbReference>
<evidence type="ECO:0000313" key="4">
    <source>
        <dbReference type="EMBL" id="HIU49017.1"/>
    </source>
</evidence>
<dbReference type="GO" id="GO:0006313">
    <property type="term" value="P:DNA transposition"/>
    <property type="evidence" value="ECO:0007669"/>
    <property type="project" value="InterPro"/>
</dbReference>
<feature type="domain" description="Transposase IS116/IS110/IS902 C-terminal" evidence="3">
    <location>
        <begin position="267"/>
        <end position="353"/>
    </location>
</feature>
<organism evidence="4 5">
    <name type="scientific">Candidatus Avimonoglobus intestinipullorum</name>
    <dbReference type="NCBI Taxonomy" id="2840699"/>
    <lineage>
        <taxon>Bacteria</taxon>
        <taxon>Bacillati</taxon>
        <taxon>Bacillota</taxon>
        <taxon>Clostridia</taxon>
        <taxon>Eubacteriales</taxon>
        <taxon>Candidatus Avimonoglobus</taxon>
    </lineage>
</organism>
<evidence type="ECO:0000313" key="5">
    <source>
        <dbReference type="Proteomes" id="UP000824111"/>
    </source>
</evidence>
<gene>
    <name evidence="4" type="ORF">IAB04_06600</name>
</gene>
<evidence type="ECO:0000259" key="3">
    <source>
        <dbReference type="Pfam" id="PF02371"/>
    </source>
</evidence>
<dbReference type="GO" id="GO:0004803">
    <property type="term" value="F:transposase activity"/>
    <property type="evidence" value="ECO:0007669"/>
    <property type="project" value="InterPro"/>
</dbReference>
<dbReference type="Pfam" id="PF02371">
    <property type="entry name" value="Transposase_20"/>
    <property type="match status" value="1"/>
</dbReference>
<dbReference type="InterPro" id="IPR003346">
    <property type="entry name" value="Transposase_20"/>
</dbReference>
<dbReference type="NCBIfam" id="NF033542">
    <property type="entry name" value="transpos_IS110"/>
    <property type="match status" value="1"/>
</dbReference>
<protein>
    <submittedName>
        <fullName evidence="4">IS110 family transposase</fullName>
    </submittedName>
</protein>
<reference evidence="4" key="1">
    <citation type="submission" date="2020-10" db="EMBL/GenBank/DDBJ databases">
        <authorList>
            <person name="Gilroy R."/>
        </authorList>
    </citation>
    <scope>NUCLEOTIDE SEQUENCE</scope>
    <source>
        <strain evidence="4">ChiSjej4B22-9803</strain>
    </source>
</reference>
<feature type="domain" description="Transposase IS110-like N-terminal" evidence="2">
    <location>
        <begin position="4"/>
        <end position="161"/>
    </location>
</feature>
<dbReference type="EMBL" id="DVND01000167">
    <property type="protein sequence ID" value="HIU49017.1"/>
    <property type="molecule type" value="Genomic_DNA"/>
</dbReference>
<dbReference type="PANTHER" id="PTHR33055:SF15">
    <property type="entry name" value="TRANSPOSASE-RELATED"/>
    <property type="match status" value="1"/>
</dbReference>
<sequence length="394" mass="44354">MFYIGIDIAKHNHEASIIDSNGSLLCESISFSNSQKGCKKLIALLERFSIDADNCIIGMEATGHYWLSVYSYLFELGFNLKVINPIQSEAFRKMYIRQTKNDSKDSFIIAQIMRFGQFSSSSLSNENVMALRQLSRYRLFLVDDCSDWKRKVVCLLDQVFPEYGCLFSDTFGVTSKELLLHYPTPEDMLSISTTKLSNFISKCSHGRHGRAKAEEIQNAAQNSFGIKFAANAFSFQIKQMIEQIKFIENQLKELEKEITELLVQTNQVITTIPGIGNVLGAIIIGEIGDISRFESAAKLVAYAGLDVRINQSGQFIGTHMKISKKGSPYLRRAIWTAANRAAFVDPVLSEYYQSLQARGKHHLTAIGAVARKLCNIIFAVLRDDKPYIPMPNHN</sequence>
<feature type="coiled-coil region" evidence="1">
    <location>
        <begin position="237"/>
        <end position="264"/>
    </location>
</feature>
<name>A0A9D1LW11_9FIRM</name>
<keyword evidence="1" id="KW-0175">Coiled coil</keyword>
<comment type="caution">
    <text evidence="4">The sequence shown here is derived from an EMBL/GenBank/DDBJ whole genome shotgun (WGS) entry which is preliminary data.</text>
</comment>
<dbReference type="InterPro" id="IPR002525">
    <property type="entry name" value="Transp_IS110-like_N"/>
</dbReference>
<dbReference type="AlphaFoldDB" id="A0A9D1LW11"/>
<dbReference type="InterPro" id="IPR047650">
    <property type="entry name" value="Transpos_IS110"/>
</dbReference>
<dbReference type="GO" id="GO:0003677">
    <property type="term" value="F:DNA binding"/>
    <property type="evidence" value="ECO:0007669"/>
    <property type="project" value="InterPro"/>
</dbReference>
<dbReference type="PANTHER" id="PTHR33055">
    <property type="entry name" value="TRANSPOSASE FOR INSERTION SEQUENCE ELEMENT IS1111A"/>
    <property type="match status" value="1"/>
</dbReference>
<proteinExistence type="predicted"/>
<dbReference type="Pfam" id="PF01548">
    <property type="entry name" value="DEDD_Tnp_IS110"/>
    <property type="match status" value="1"/>
</dbReference>